<reference evidence="2" key="2">
    <citation type="submission" date="2021-04" db="EMBL/GenBank/DDBJ databases">
        <authorList>
            <person name="Podell S."/>
        </authorList>
    </citation>
    <scope>NUCLEOTIDE SEQUENCE</scope>
    <source>
        <strain evidence="2">Hildebrandi</strain>
    </source>
</reference>
<evidence type="ECO:0000313" key="2">
    <source>
        <dbReference type="EMBL" id="KAG7358545.1"/>
    </source>
</evidence>
<proteinExistence type="predicted"/>
<dbReference type="AlphaFoldDB" id="A0A9K3LB67"/>
<name>A0A9K3LB67_9STRA</name>
<feature type="region of interest" description="Disordered" evidence="1">
    <location>
        <begin position="32"/>
        <end position="154"/>
    </location>
</feature>
<feature type="compositionally biased region" description="Polar residues" evidence="1">
    <location>
        <begin position="91"/>
        <end position="100"/>
    </location>
</feature>
<keyword evidence="3" id="KW-1185">Reference proteome</keyword>
<reference evidence="2" key="1">
    <citation type="journal article" date="2021" name="Sci. Rep.">
        <title>Diploid genomic architecture of Nitzschia inconspicua, an elite biomass production diatom.</title>
        <authorList>
            <person name="Oliver A."/>
            <person name="Podell S."/>
            <person name="Pinowska A."/>
            <person name="Traller J.C."/>
            <person name="Smith S.R."/>
            <person name="McClure R."/>
            <person name="Beliaev A."/>
            <person name="Bohutskyi P."/>
            <person name="Hill E.A."/>
            <person name="Rabines A."/>
            <person name="Zheng H."/>
            <person name="Allen L.Z."/>
            <person name="Kuo A."/>
            <person name="Grigoriev I.V."/>
            <person name="Allen A.E."/>
            <person name="Hazlebeck D."/>
            <person name="Allen E.E."/>
        </authorList>
    </citation>
    <scope>NUCLEOTIDE SEQUENCE</scope>
    <source>
        <strain evidence="2">Hildebrandi</strain>
    </source>
</reference>
<protein>
    <submittedName>
        <fullName evidence="2">Uncharacterized protein</fullName>
    </submittedName>
</protein>
<evidence type="ECO:0000256" key="1">
    <source>
        <dbReference type="SAM" id="MobiDB-lite"/>
    </source>
</evidence>
<accession>A0A9K3LB67</accession>
<comment type="caution">
    <text evidence="2">The sequence shown here is derived from an EMBL/GenBank/DDBJ whole genome shotgun (WGS) entry which is preliminary data.</text>
</comment>
<evidence type="ECO:0000313" key="3">
    <source>
        <dbReference type="Proteomes" id="UP000693970"/>
    </source>
</evidence>
<gene>
    <name evidence="2" type="ORF">IV203_015134</name>
</gene>
<dbReference type="Proteomes" id="UP000693970">
    <property type="component" value="Unassembled WGS sequence"/>
</dbReference>
<dbReference type="EMBL" id="JAGRRH010000014">
    <property type="protein sequence ID" value="KAG7358545.1"/>
    <property type="molecule type" value="Genomic_DNA"/>
</dbReference>
<organism evidence="2 3">
    <name type="scientific">Nitzschia inconspicua</name>
    <dbReference type="NCBI Taxonomy" id="303405"/>
    <lineage>
        <taxon>Eukaryota</taxon>
        <taxon>Sar</taxon>
        <taxon>Stramenopiles</taxon>
        <taxon>Ochrophyta</taxon>
        <taxon>Bacillariophyta</taxon>
        <taxon>Bacillariophyceae</taxon>
        <taxon>Bacillariophycidae</taxon>
        <taxon>Bacillariales</taxon>
        <taxon>Bacillariaceae</taxon>
        <taxon>Nitzschia</taxon>
    </lineage>
</organism>
<sequence>MLFKKLCWSSPGQDWIHVTRNDGNEFHHRRLHSSEKSIVLQPHSHNSPTGVEALSKEENNPEETESSFVIVSDSPRISSDEEENGNKSELDTSTNVALSSQEEEYRGFSPVNCEPASDSTSNELTMLVADPVDGDKQGPQQKEQQPTKEEQQQQQIAAILNNIIDTMEPHHYSIATYKD</sequence>